<feature type="compositionally biased region" description="Gly residues" evidence="2">
    <location>
        <begin position="79"/>
        <end position="93"/>
    </location>
</feature>
<dbReference type="EMBL" id="JAAGME010001491">
    <property type="protein sequence ID" value="NEB72295.1"/>
    <property type="molecule type" value="Genomic_DNA"/>
</dbReference>
<evidence type="ECO:0000313" key="5">
    <source>
        <dbReference type="Proteomes" id="UP000471648"/>
    </source>
</evidence>
<evidence type="ECO:0000256" key="2">
    <source>
        <dbReference type="SAM" id="MobiDB-lite"/>
    </source>
</evidence>
<dbReference type="Proteomes" id="UP000471648">
    <property type="component" value="Unassembled WGS sequence"/>
</dbReference>
<gene>
    <name evidence="4" type="ORF">G3I39_35270</name>
</gene>
<accession>A0A6N9VL81</accession>
<keyword evidence="3" id="KW-0812">Transmembrane</keyword>
<evidence type="ECO:0000256" key="1">
    <source>
        <dbReference type="ARBA" id="ARBA00010457"/>
    </source>
</evidence>
<protein>
    <submittedName>
        <fullName evidence="4">Superoxide dismutase family protein</fullName>
    </submittedName>
</protein>
<reference evidence="4 5" key="1">
    <citation type="submission" date="2020-01" db="EMBL/GenBank/DDBJ databases">
        <title>Insect and environment-associated Actinomycetes.</title>
        <authorList>
            <person name="Currrie C."/>
            <person name="Chevrette M."/>
            <person name="Carlson C."/>
            <person name="Stubbendieck R."/>
            <person name="Wendt-Pienkowski E."/>
        </authorList>
    </citation>
    <scope>NUCLEOTIDE SEQUENCE [LARGE SCALE GENOMIC DNA]</scope>
    <source>
        <strain evidence="4 5">SID14438</strain>
    </source>
</reference>
<name>A0A6N9VL81_STRMI</name>
<dbReference type="GO" id="GO:0046872">
    <property type="term" value="F:metal ion binding"/>
    <property type="evidence" value="ECO:0007669"/>
    <property type="project" value="InterPro"/>
</dbReference>
<organism evidence="4 5">
    <name type="scientific">Streptomyces microflavus</name>
    <name type="common">Streptomyces lipmanii</name>
    <dbReference type="NCBI Taxonomy" id="1919"/>
    <lineage>
        <taxon>Bacteria</taxon>
        <taxon>Bacillati</taxon>
        <taxon>Actinomycetota</taxon>
        <taxon>Actinomycetes</taxon>
        <taxon>Kitasatosporales</taxon>
        <taxon>Streptomycetaceae</taxon>
        <taxon>Streptomyces</taxon>
    </lineage>
</organism>
<feature type="transmembrane region" description="Helical" evidence="3">
    <location>
        <begin position="37"/>
        <end position="58"/>
    </location>
</feature>
<evidence type="ECO:0000313" key="4">
    <source>
        <dbReference type="EMBL" id="NEB72295.1"/>
    </source>
</evidence>
<dbReference type="InterPro" id="IPR036423">
    <property type="entry name" value="SOD-like_Cu/Zn_dom_sf"/>
</dbReference>
<feature type="region of interest" description="Disordered" evidence="2">
    <location>
        <begin position="62"/>
        <end position="102"/>
    </location>
</feature>
<feature type="region of interest" description="Disordered" evidence="2">
    <location>
        <begin position="1"/>
        <end position="29"/>
    </location>
</feature>
<proteinExistence type="inferred from homology"/>
<comment type="caution">
    <text evidence="4">The sequence shown here is derived from an EMBL/GenBank/DDBJ whole genome shotgun (WGS) entry which is preliminary data.</text>
</comment>
<comment type="similarity">
    <text evidence="1">Belongs to the Cu-Zn superoxide dismutase family.</text>
</comment>
<dbReference type="AlphaFoldDB" id="A0A6N9VL81"/>
<feature type="compositionally biased region" description="Low complexity" evidence="2">
    <location>
        <begin position="62"/>
        <end position="72"/>
    </location>
</feature>
<sequence length="255" mass="25520">MTAQVDGSAAGATGVAEAAGAESGRDPRVPGTVRRRVLVGAVALVMLAGGVSIAHGAADGTDGAPAPDSGGHAAHDAGKAGGTGKVSGDGKAAGTGEAPLVGGASRSGGLWMRADGVFSPPGSFVPSDALTYDTGLVPAAARIEITQYADRTSHRVTTRLRGLVPNRGYGMHVHTSPCGADPVSAGPHYQHRTSATADPVNEVWLDFRTDGNGAGEAEARHDWGFREGGARSVIVHDAQGGAGKRVACFTVPFAP</sequence>
<dbReference type="RefSeq" id="WP_164358947.1">
    <property type="nucleotide sequence ID" value="NZ_JAAGME010001491.1"/>
</dbReference>
<dbReference type="SUPFAM" id="SSF49329">
    <property type="entry name" value="Cu,Zn superoxide dismutase-like"/>
    <property type="match status" value="1"/>
</dbReference>
<keyword evidence="3" id="KW-1133">Transmembrane helix</keyword>
<evidence type="ECO:0000256" key="3">
    <source>
        <dbReference type="SAM" id="Phobius"/>
    </source>
</evidence>
<dbReference type="GO" id="GO:0006801">
    <property type="term" value="P:superoxide metabolic process"/>
    <property type="evidence" value="ECO:0007669"/>
    <property type="project" value="InterPro"/>
</dbReference>
<dbReference type="Gene3D" id="2.60.40.200">
    <property type="entry name" value="Superoxide dismutase, copper/zinc binding domain"/>
    <property type="match status" value="1"/>
</dbReference>
<feature type="compositionally biased region" description="Low complexity" evidence="2">
    <location>
        <begin position="7"/>
        <end position="22"/>
    </location>
</feature>
<keyword evidence="3" id="KW-0472">Membrane</keyword>